<reference evidence="8" key="2">
    <citation type="submission" date="2021-09" db="EMBL/GenBank/DDBJ databases">
        <authorList>
            <person name="Gilroy R."/>
        </authorList>
    </citation>
    <scope>NUCLEOTIDE SEQUENCE</scope>
    <source>
        <strain evidence="8">CHK121-7720</strain>
    </source>
</reference>
<keyword evidence="3 7" id="KW-0489">Methyltransferase</keyword>
<protein>
    <recommendedName>
        <fullName evidence="2 7">Site-specific DNA-methyltransferase (adenine-specific)</fullName>
        <ecNumber evidence="2 7">2.1.1.72</ecNumber>
    </recommendedName>
</protein>
<dbReference type="InterPro" id="IPR012263">
    <property type="entry name" value="M_m6A_EcoRV"/>
</dbReference>
<dbReference type="PIRSF" id="PIRSF000398">
    <property type="entry name" value="M_m6A_EcoRV"/>
    <property type="match status" value="1"/>
</dbReference>
<proteinExistence type="inferred from homology"/>
<dbReference type="PRINTS" id="PR00505">
    <property type="entry name" value="D12N6MTFRASE"/>
</dbReference>
<evidence type="ECO:0000256" key="4">
    <source>
        <dbReference type="ARBA" id="ARBA00022679"/>
    </source>
</evidence>
<dbReference type="Gene3D" id="1.10.1020.10">
    <property type="entry name" value="Adenine-specific Methyltransferase, Domain 2"/>
    <property type="match status" value="1"/>
</dbReference>
<evidence type="ECO:0000256" key="7">
    <source>
        <dbReference type="RuleBase" id="RU361257"/>
    </source>
</evidence>
<evidence type="ECO:0000256" key="5">
    <source>
        <dbReference type="ARBA" id="ARBA00022691"/>
    </source>
</evidence>
<evidence type="ECO:0000313" key="8">
    <source>
        <dbReference type="EMBL" id="HJG88282.1"/>
    </source>
</evidence>
<dbReference type="PANTHER" id="PTHR30481:SF3">
    <property type="entry name" value="DNA ADENINE METHYLASE"/>
    <property type="match status" value="1"/>
</dbReference>
<evidence type="ECO:0000313" key="9">
    <source>
        <dbReference type="Proteomes" id="UP000757103"/>
    </source>
</evidence>
<comment type="caution">
    <text evidence="8">The sequence shown here is derived from an EMBL/GenBank/DDBJ whole genome shotgun (WGS) entry which is preliminary data.</text>
</comment>
<keyword evidence="5 7" id="KW-0949">S-adenosyl-L-methionine</keyword>
<accession>A0A921SUG3</accession>
<dbReference type="InterPro" id="IPR023095">
    <property type="entry name" value="Ade_MeTrfase_dom_2"/>
</dbReference>
<dbReference type="GO" id="GO:0043565">
    <property type="term" value="F:sequence-specific DNA binding"/>
    <property type="evidence" value="ECO:0007669"/>
    <property type="project" value="TreeGrafter"/>
</dbReference>
<dbReference type="RefSeq" id="WP_272959946.1">
    <property type="nucleotide sequence ID" value="NZ_CAKMIC010000010.1"/>
</dbReference>
<dbReference type="GO" id="GO:1904047">
    <property type="term" value="F:S-adenosyl-L-methionine binding"/>
    <property type="evidence" value="ECO:0007669"/>
    <property type="project" value="TreeGrafter"/>
</dbReference>
<evidence type="ECO:0000256" key="1">
    <source>
        <dbReference type="ARBA" id="ARBA00006594"/>
    </source>
</evidence>
<name>A0A921SUG3_9BACT</name>
<organism evidence="8 9">
    <name type="scientific">Barnesiella viscericola</name>
    <dbReference type="NCBI Taxonomy" id="397865"/>
    <lineage>
        <taxon>Bacteria</taxon>
        <taxon>Pseudomonadati</taxon>
        <taxon>Bacteroidota</taxon>
        <taxon>Bacteroidia</taxon>
        <taxon>Bacteroidales</taxon>
        <taxon>Barnesiellaceae</taxon>
        <taxon>Barnesiella</taxon>
    </lineage>
</organism>
<dbReference type="NCBIfam" id="TIGR00571">
    <property type="entry name" value="dam"/>
    <property type="match status" value="1"/>
</dbReference>
<dbReference type="EMBL" id="DYUD01000010">
    <property type="protein sequence ID" value="HJG88282.1"/>
    <property type="molecule type" value="Genomic_DNA"/>
</dbReference>
<dbReference type="InterPro" id="IPR012327">
    <property type="entry name" value="MeTrfase_D12"/>
</dbReference>
<evidence type="ECO:0000256" key="2">
    <source>
        <dbReference type="ARBA" id="ARBA00011900"/>
    </source>
</evidence>
<evidence type="ECO:0000256" key="3">
    <source>
        <dbReference type="ARBA" id="ARBA00022603"/>
    </source>
</evidence>
<dbReference type="InterPro" id="IPR002052">
    <property type="entry name" value="DNA_methylase_N6_adenine_CS"/>
</dbReference>
<evidence type="ECO:0000256" key="6">
    <source>
        <dbReference type="ARBA" id="ARBA00047942"/>
    </source>
</evidence>
<dbReference type="Proteomes" id="UP000757103">
    <property type="component" value="Unassembled WGS sequence"/>
</dbReference>
<keyword evidence="4 7" id="KW-0808">Transferase</keyword>
<dbReference type="GO" id="GO:0032259">
    <property type="term" value="P:methylation"/>
    <property type="evidence" value="ECO:0007669"/>
    <property type="project" value="UniProtKB-KW"/>
</dbReference>
<dbReference type="InterPro" id="IPR029063">
    <property type="entry name" value="SAM-dependent_MTases_sf"/>
</dbReference>
<reference evidence="8" key="1">
    <citation type="journal article" date="2021" name="PeerJ">
        <title>Extensive microbial diversity within the chicken gut microbiome revealed by metagenomics and culture.</title>
        <authorList>
            <person name="Gilroy R."/>
            <person name="Ravi A."/>
            <person name="Getino M."/>
            <person name="Pursley I."/>
            <person name="Horton D.L."/>
            <person name="Alikhan N.F."/>
            <person name="Baker D."/>
            <person name="Gharbi K."/>
            <person name="Hall N."/>
            <person name="Watson M."/>
            <person name="Adriaenssens E.M."/>
            <person name="Foster-Nyarko E."/>
            <person name="Jarju S."/>
            <person name="Secka A."/>
            <person name="Antonio M."/>
            <person name="Oren A."/>
            <person name="Chaudhuri R.R."/>
            <person name="La Ragione R."/>
            <person name="Hildebrand F."/>
            <person name="Pallen M.J."/>
        </authorList>
    </citation>
    <scope>NUCLEOTIDE SEQUENCE</scope>
    <source>
        <strain evidence="8">CHK121-7720</strain>
    </source>
</reference>
<dbReference type="GO" id="GO:0009007">
    <property type="term" value="F:site-specific DNA-methyltransferase (adenine-specific) activity"/>
    <property type="evidence" value="ECO:0007669"/>
    <property type="project" value="UniProtKB-UniRule"/>
</dbReference>
<dbReference type="EC" id="2.1.1.72" evidence="2 7"/>
<dbReference type="GO" id="GO:0009307">
    <property type="term" value="P:DNA restriction-modification system"/>
    <property type="evidence" value="ECO:0007669"/>
    <property type="project" value="InterPro"/>
</dbReference>
<dbReference type="SUPFAM" id="SSF53335">
    <property type="entry name" value="S-adenosyl-L-methionine-dependent methyltransferases"/>
    <property type="match status" value="1"/>
</dbReference>
<dbReference type="PANTHER" id="PTHR30481">
    <property type="entry name" value="DNA ADENINE METHYLASE"/>
    <property type="match status" value="1"/>
</dbReference>
<dbReference type="AlphaFoldDB" id="A0A921SUG3"/>
<sequence>MMRLPYIQSPLNYIGGKYKLLPQLLPLFPRQIGTFVDLFCGGCNVGINVPSERTVFNDNISYLIDLYRAFSSLTLEDTIDYIERRIGEFQLSLTNEEGYKTLRREYNEQRNPLDLFVLTAYSFNHQIRFNNSHQFNNPFGRERSRFNAAMKSNLCAFLSRLHERNIAFTCFDFDQFDFSGLNGRDFVYCDPPYLITTGTYNDGKRGFTGWNEIQERKLLRLLDELDTRGVAFALSNVLVHRGKENMILKEWIERKGYKVNYLNKSYDNSNYHIAYKGGTSVEVLVVNYEPEAIEQGVLFA</sequence>
<comment type="similarity">
    <text evidence="1 7">Belongs to the N(4)/N(6)-methyltransferase family.</text>
</comment>
<comment type="catalytic activity">
    <reaction evidence="6 7">
        <text>a 2'-deoxyadenosine in DNA + S-adenosyl-L-methionine = an N(6)-methyl-2'-deoxyadenosine in DNA + S-adenosyl-L-homocysteine + H(+)</text>
        <dbReference type="Rhea" id="RHEA:15197"/>
        <dbReference type="Rhea" id="RHEA-COMP:12418"/>
        <dbReference type="Rhea" id="RHEA-COMP:12419"/>
        <dbReference type="ChEBI" id="CHEBI:15378"/>
        <dbReference type="ChEBI" id="CHEBI:57856"/>
        <dbReference type="ChEBI" id="CHEBI:59789"/>
        <dbReference type="ChEBI" id="CHEBI:90615"/>
        <dbReference type="ChEBI" id="CHEBI:90616"/>
        <dbReference type="EC" id="2.1.1.72"/>
    </reaction>
</comment>
<dbReference type="Gene3D" id="3.40.50.150">
    <property type="entry name" value="Vaccinia Virus protein VP39"/>
    <property type="match status" value="1"/>
</dbReference>
<gene>
    <name evidence="8" type="ORF">K8U91_02225</name>
</gene>
<dbReference type="Pfam" id="PF02086">
    <property type="entry name" value="MethyltransfD12"/>
    <property type="match status" value="1"/>
</dbReference>
<dbReference type="GO" id="GO:0006298">
    <property type="term" value="P:mismatch repair"/>
    <property type="evidence" value="ECO:0007669"/>
    <property type="project" value="TreeGrafter"/>
</dbReference>
<dbReference type="PROSITE" id="PS00092">
    <property type="entry name" value="N6_MTASE"/>
    <property type="match status" value="1"/>
</dbReference>